<gene>
    <name evidence="1" type="ORF">CK203_051589</name>
</gene>
<dbReference type="Proteomes" id="UP000288805">
    <property type="component" value="Unassembled WGS sequence"/>
</dbReference>
<dbReference type="AlphaFoldDB" id="A0A438HBJ3"/>
<accession>A0A438HBJ3</accession>
<dbReference type="EMBL" id="QGNW01000248">
    <property type="protein sequence ID" value="RVW81826.1"/>
    <property type="molecule type" value="Genomic_DNA"/>
</dbReference>
<sequence>MNHLLLHPPAVEDPKYESREDLNSIVMSWLLHLKATKHQKNLSPSHYSQGNLGGSHTELHQDLYDDIEWSLQPILKNSKIWLEREQIFQILVGLLNQEYDQGCSHVVGKEPLPSLSDHLWLQKSSGNAGNYKVDRKKKVDKDRVDLEERAGISQQNLNKLIKPPWRITKSPLSLPKLISKG</sequence>
<proteinExistence type="predicted"/>
<evidence type="ECO:0000313" key="1">
    <source>
        <dbReference type="EMBL" id="RVW81826.1"/>
    </source>
</evidence>
<comment type="caution">
    <text evidence="1">The sequence shown here is derived from an EMBL/GenBank/DDBJ whole genome shotgun (WGS) entry which is preliminary data.</text>
</comment>
<reference evidence="1 2" key="1">
    <citation type="journal article" date="2018" name="PLoS Genet.">
        <title>Population sequencing reveals clonal diversity and ancestral inbreeding in the grapevine cultivar Chardonnay.</title>
        <authorList>
            <person name="Roach M.J."/>
            <person name="Johnson D.L."/>
            <person name="Bohlmann J."/>
            <person name="van Vuuren H.J."/>
            <person name="Jones S.J."/>
            <person name="Pretorius I.S."/>
            <person name="Schmidt S.A."/>
            <person name="Borneman A.R."/>
        </authorList>
    </citation>
    <scope>NUCLEOTIDE SEQUENCE [LARGE SCALE GENOMIC DNA]</scope>
    <source>
        <strain evidence="2">cv. Chardonnay</strain>
        <tissue evidence="1">Leaf</tissue>
    </source>
</reference>
<protein>
    <submittedName>
        <fullName evidence="1">Uncharacterized protein</fullName>
    </submittedName>
</protein>
<organism evidence="1 2">
    <name type="scientific">Vitis vinifera</name>
    <name type="common">Grape</name>
    <dbReference type="NCBI Taxonomy" id="29760"/>
    <lineage>
        <taxon>Eukaryota</taxon>
        <taxon>Viridiplantae</taxon>
        <taxon>Streptophyta</taxon>
        <taxon>Embryophyta</taxon>
        <taxon>Tracheophyta</taxon>
        <taxon>Spermatophyta</taxon>
        <taxon>Magnoliopsida</taxon>
        <taxon>eudicotyledons</taxon>
        <taxon>Gunneridae</taxon>
        <taxon>Pentapetalae</taxon>
        <taxon>rosids</taxon>
        <taxon>Vitales</taxon>
        <taxon>Vitaceae</taxon>
        <taxon>Viteae</taxon>
        <taxon>Vitis</taxon>
    </lineage>
</organism>
<evidence type="ECO:0000313" key="2">
    <source>
        <dbReference type="Proteomes" id="UP000288805"/>
    </source>
</evidence>
<name>A0A438HBJ3_VITVI</name>